<evidence type="ECO:0000256" key="1">
    <source>
        <dbReference type="SAM" id="MobiDB-lite"/>
    </source>
</evidence>
<organism>
    <name type="scientific">Serpula lacrymans var. lacrymans (strain S7.9)</name>
    <name type="common">Dry rot fungus</name>
    <dbReference type="NCBI Taxonomy" id="578457"/>
    <lineage>
        <taxon>Eukaryota</taxon>
        <taxon>Fungi</taxon>
        <taxon>Dikarya</taxon>
        <taxon>Basidiomycota</taxon>
        <taxon>Agaricomycotina</taxon>
        <taxon>Agaricomycetes</taxon>
        <taxon>Agaricomycetidae</taxon>
        <taxon>Boletales</taxon>
        <taxon>Coniophorineae</taxon>
        <taxon>Serpulaceae</taxon>
        <taxon>Serpula</taxon>
    </lineage>
</organism>
<dbReference type="OrthoDB" id="2682934at2759"/>
<dbReference type="HOGENOM" id="CLU_120609_0_0_1"/>
<dbReference type="Proteomes" id="UP000008064">
    <property type="component" value="Unassembled WGS sequence"/>
</dbReference>
<sequence>MRSVGTLPGQPAERRLSLRSARKESMYRRAPQPLPRQASSKKGSNKVKVSQWILLINRINTAGRLRDVKAPSRIEIDMLASHGCSYIDNEAGELSFSREWTHDEVDTYLRRIFPSPFEYVDNYTKGKTTKSAWVLMAKENRKIALVPKDKPSGKDLYHYRGLEKSSTGNTRVMCHGMCLKVGIQPLVAPPMLYIY</sequence>
<dbReference type="RefSeq" id="XP_007315269.1">
    <property type="nucleotide sequence ID" value="XM_007315207.1"/>
</dbReference>
<reference evidence="2" key="1">
    <citation type="submission" date="2011-04" db="EMBL/GenBank/DDBJ databases">
        <title>Evolution of plant cell wall degrading machinery underlies the functional diversity of forest fungi.</title>
        <authorList>
            <consortium name="US DOE Joint Genome Institute (JGI-PGF)"/>
            <person name="Eastwood D.C."/>
            <person name="Floudas D."/>
            <person name="Binder M."/>
            <person name="Majcherczyk A."/>
            <person name="Schneider P."/>
            <person name="Aerts A."/>
            <person name="Asiegbu F.O."/>
            <person name="Baker S.E."/>
            <person name="Barry K."/>
            <person name="Bendiksby M."/>
            <person name="Blumentritt M."/>
            <person name="Coutinho P.M."/>
            <person name="Cullen D."/>
            <person name="Cullen D."/>
            <person name="Gathman A."/>
            <person name="Goodell B."/>
            <person name="Henrissat B."/>
            <person name="Ihrmark K."/>
            <person name="Kauserud H."/>
            <person name="Kohler A."/>
            <person name="LaButti K."/>
            <person name="Lapidus A."/>
            <person name="Lavin J.L."/>
            <person name="Lee Y.-H."/>
            <person name="Lindquist E."/>
            <person name="Lilly W."/>
            <person name="Lucas S."/>
            <person name="Morin E."/>
            <person name="Murat C."/>
            <person name="Oguiza J.A."/>
            <person name="Park J."/>
            <person name="Pisabarro A.G."/>
            <person name="Riley R."/>
            <person name="Rosling A."/>
            <person name="Salamov A."/>
            <person name="Schmidt O."/>
            <person name="Schmutz J."/>
            <person name="Skrede I."/>
            <person name="Stenlid J."/>
            <person name="Wiebenga A."/>
            <person name="Xie X."/>
            <person name="Kues U."/>
            <person name="Hibbett D.S."/>
            <person name="Hoffmeister D."/>
            <person name="Hogberg N."/>
            <person name="Martin F."/>
            <person name="Grigoriev I.V."/>
            <person name="Watkinson S.C."/>
        </authorList>
    </citation>
    <scope>NUCLEOTIDE SEQUENCE</scope>
    <source>
        <strain evidence="2">S7.9</strain>
    </source>
</reference>
<feature type="region of interest" description="Disordered" evidence="1">
    <location>
        <begin position="1"/>
        <end position="43"/>
    </location>
</feature>
<gene>
    <name evidence="2" type="ORF">SERLADRAFT_460116</name>
</gene>
<name>F8NPG8_SERL9</name>
<dbReference type="KEGG" id="sla:SERLADRAFT_460116"/>
<evidence type="ECO:0000313" key="2">
    <source>
        <dbReference type="EMBL" id="EGO27178.1"/>
    </source>
</evidence>
<proteinExistence type="predicted"/>
<dbReference type="EMBL" id="GL945431">
    <property type="protein sequence ID" value="EGO27178.1"/>
    <property type="molecule type" value="Genomic_DNA"/>
</dbReference>
<feature type="compositionally biased region" description="Basic and acidic residues" evidence="1">
    <location>
        <begin position="12"/>
        <end position="27"/>
    </location>
</feature>
<protein>
    <submittedName>
        <fullName evidence="2">Uncharacterized protein</fullName>
    </submittedName>
</protein>
<dbReference type="GeneID" id="18818034"/>
<accession>F8NPG8</accession>
<dbReference type="AlphaFoldDB" id="F8NPG8"/>